<evidence type="ECO:0000313" key="8">
    <source>
        <dbReference type="EMBL" id="PON32754.1"/>
    </source>
</evidence>
<feature type="transmembrane region" description="Helical" evidence="6">
    <location>
        <begin position="218"/>
        <end position="235"/>
    </location>
</feature>
<protein>
    <recommendedName>
        <fullName evidence="6">Protein DETOXIFICATION</fullName>
    </recommendedName>
    <alternativeName>
        <fullName evidence="6">Multidrug and toxic compound extrusion protein</fullName>
    </alternativeName>
</protein>
<sequence>MRLEAQLYLVLGQIKKLLQKADAVYLPKSVLCSLLECKLVALPCIEKVISLFKVGSVSALDTLCGQLFGAKQYHKLGIQLQRAIIFNSACSVLIAIIWANITPIMIAMHQDHEISEEAGRYAELMIPSIFAFGLIQCFQSFLQNQNIVYAMVLSSAVSTPLHVLFCWILVHKTRLESRGAALATSLSYWSFKTWAFELLVILSGFLPDPKLGTSVQSICLNTFGLLWSIPAGLMASTSIRVANELGAKNLQAASLAMQVVSVMVIMEGLLVGISVILLRKTWGRLYSSDKKVVSTVASMMPFVAMSSFLNGFETVLSGIFRGCGWQKIGVYSNLAAFYVVGFLGLWLGIMAAFVMDIVFFLIIIIRTNWDKEVVKAENRVRKYTNPGELASNEGVSAANNRSGGAAYGIDAGKYARELMLNSAIAAARNSKGQADHDHDRDVDPKRVTRDREAFSGCAEVEGSSSV</sequence>
<keyword evidence="3 6" id="KW-0812">Transmembrane</keyword>
<dbReference type="GO" id="GO:0016020">
    <property type="term" value="C:membrane"/>
    <property type="evidence" value="ECO:0007669"/>
    <property type="project" value="UniProtKB-SubCell"/>
</dbReference>
<gene>
    <name evidence="8" type="ORF">PanWU01x14_358500</name>
</gene>
<keyword evidence="9" id="KW-1185">Reference proteome</keyword>
<dbReference type="AlphaFoldDB" id="A0A2P5A8A3"/>
<dbReference type="OrthoDB" id="2126698at2759"/>
<feature type="transmembrane region" description="Helical" evidence="6">
    <location>
        <begin position="84"/>
        <end position="106"/>
    </location>
</feature>
<comment type="caution">
    <text evidence="8">The sequence shown here is derived from an EMBL/GenBank/DDBJ whole genome shotgun (WGS) entry which is preliminary data.</text>
</comment>
<evidence type="ECO:0000256" key="2">
    <source>
        <dbReference type="ARBA" id="ARBA00010199"/>
    </source>
</evidence>
<keyword evidence="5 6" id="KW-0472">Membrane</keyword>
<accession>A0A2P5A8A3</accession>
<evidence type="ECO:0000256" key="1">
    <source>
        <dbReference type="ARBA" id="ARBA00004141"/>
    </source>
</evidence>
<evidence type="ECO:0000256" key="3">
    <source>
        <dbReference type="ARBA" id="ARBA00022692"/>
    </source>
</evidence>
<feature type="transmembrane region" description="Helical" evidence="6">
    <location>
        <begin position="147"/>
        <end position="170"/>
    </location>
</feature>
<feature type="compositionally biased region" description="Basic and acidic residues" evidence="7">
    <location>
        <begin position="433"/>
        <end position="453"/>
    </location>
</feature>
<reference evidence="9" key="1">
    <citation type="submission" date="2016-06" db="EMBL/GenBank/DDBJ databases">
        <title>Parallel loss of symbiosis genes in relatives of nitrogen-fixing non-legume Parasponia.</title>
        <authorList>
            <person name="Van Velzen R."/>
            <person name="Holmer R."/>
            <person name="Bu F."/>
            <person name="Rutten L."/>
            <person name="Van Zeijl A."/>
            <person name="Liu W."/>
            <person name="Santuari L."/>
            <person name="Cao Q."/>
            <person name="Sharma T."/>
            <person name="Shen D."/>
            <person name="Roswanjaya Y."/>
            <person name="Wardhani T."/>
            <person name="Kalhor M.S."/>
            <person name="Jansen J."/>
            <person name="Van den Hoogen J."/>
            <person name="Gungor B."/>
            <person name="Hartog M."/>
            <person name="Hontelez J."/>
            <person name="Verver J."/>
            <person name="Yang W.-C."/>
            <person name="Schijlen E."/>
            <person name="Repin R."/>
            <person name="Schilthuizen M."/>
            <person name="Schranz E."/>
            <person name="Heidstra R."/>
            <person name="Miyata K."/>
            <person name="Fedorova E."/>
            <person name="Kohlen W."/>
            <person name="Bisseling T."/>
            <person name="Smit S."/>
            <person name="Geurts R."/>
        </authorList>
    </citation>
    <scope>NUCLEOTIDE SEQUENCE [LARGE SCALE GENOMIC DNA]</scope>
    <source>
        <strain evidence="9">cv. WU1-14</strain>
    </source>
</reference>
<feature type="transmembrane region" description="Helical" evidence="6">
    <location>
        <begin position="118"/>
        <end position="135"/>
    </location>
</feature>
<dbReference type="GO" id="GO:0042910">
    <property type="term" value="F:xenobiotic transmembrane transporter activity"/>
    <property type="evidence" value="ECO:0007669"/>
    <property type="project" value="InterPro"/>
</dbReference>
<comment type="subcellular location">
    <subcellularLocation>
        <location evidence="1">Membrane</location>
        <topology evidence="1">Multi-pass membrane protein</topology>
    </subcellularLocation>
</comment>
<dbReference type="InterPro" id="IPR002528">
    <property type="entry name" value="MATE_fam"/>
</dbReference>
<dbReference type="GO" id="GO:0015297">
    <property type="term" value="F:antiporter activity"/>
    <property type="evidence" value="ECO:0007669"/>
    <property type="project" value="InterPro"/>
</dbReference>
<feature type="region of interest" description="Disordered" evidence="7">
    <location>
        <begin position="429"/>
        <end position="466"/>
    </location>
</feature>
<organism evidence="8 9">
    <name type="scientific">Parasponia andersonii</name>
    <name type="common">Sponia andersonii</name>
    <dbReference type="NCBI Taxonomy" id="3476"/>
    <lineage>
        <taxon>Eukaryota</taxon>
        <taxon>Viridiplantae</taxon>
        <taxon>Streptophyta</taxon>
        <taxon>Embryophyta</taxon>
        <taxon>Tracheophyta</taxon>
        <taxon>Spermatophyta</taxon>
        <taxon>Magnoliopsida</taxon>
        <taxon>eudicotyledons</taxon>
        <taxon>Gunneridae</taxon>
        <taxon>Pentapetalae</taxon>
        <taxon>rosids</taxon>
        <taxon>fabids</taxon>
        <taxon>Rosales</taxon>
        <taxon>Cannabaceae</taxon>
        <taxon>Parasponia</taxon>
    </lineage>
</organism>
<evidence type="ECO:0000313" key="9">
    <source>
        <dbReference type="Proteomes" id="UP000237105"/>
    </source>
</evidence>
<dbReference type="GO" id="GO:1990961">
    <property type="term" value="P:xenobiotic detoxification by transmembrane export across the plasma membrane"/>
    <property type="evidence" value="ECO:0007669"/>
    <property type="project" value="InterPro"/>
</dbReference>
<keyword evidence="4 6" id="KW-1133">Transmembrane helix</keyword>
<feature type="non-terminal residue" evidence="8">
    <location>
        <position position="466"/>
    </location>
</feature>
<proteinExistence type="inferred from homology"/>
<evidence type="ECO:0000256" key="4">
    <source>
        <dbReference type="ARBA" id="ARBA00022989"/>
    </source>
</evidence>
<dbReference type="InterPro" id="IPR045069">
    <property type="entry name" value="MATE_euk"/>
</dbReference>
<feature type="transmembrane region" description="Helical" evidence="6">
    <location>
        <begin position="186"/>
        <end position="206"/>
    </location>
</feature>
<dbReference type="Proteomes" id="UP000237105">
    <property type="component" value="Unassembled WGS sequence"/>
</dbReference>
<dbReference type="Pfam" id="PF01554">
    <property type="entry name" value="MatE"/>
    <property type="match status" value="2"/>
</dbReference>
<feature type="transmembrane region" description="Helical" evidence="6">
    <location>
        <begin position="335"/>
        <end position="365"/>
    </location>
</feature>
<feature type="transmembrane region" description="Helical" evidence="6">
    <location>
        <begin position="255"/>
        <end position="278"/>
    </location>
</feature>
<evidence type="ECO:0000256" key="7">
    <source>
        <dbReference type="SAM" id="MobiDB-lite"/>
    </source>
</evidence>
<dbReference type="STRING" id="3476.A0A2P5A8A3"/>
<comment type="caution">
    <text evidence="6">Lacks conserved residue(s) required for the propagation of feature annotation.</text>
</comment>
<evidence type="ECO:0000256" key="6">
    <source>
        <dbReference type="RuleBase" id="RU004914"/>
    </source>
</evidence>
<dbReference type="PANTHER" id="PTHR11206">
    <property type="entry name" value="MULTIDRUG RESISTANCE PROTEIN"/>
    <property type="match status" value="1"/>
</dbReference>
<name>A0A2P5A8A3_PARAD</name>
<feature type="transmembrane region" description="Helical" evidence="6">
    <location>
        <begin position="299"/>
        <end position="320"/>
    </location>
</feature>
<comment type="similarity">
    <text evidence="2 6">Belongs to the multi antimicrobial extrusion (MATE) (TC 2.A.66.1) family.</text>
</comment>
<dbReference type="EMBL" id="JXTB01000784">
    <property type="protein sequence ID" value="PON32754.1"/>
    <property type="molecule type" value="Genomic_DNA"/>
</dbReference>
<dbReference type="CDD" id="cd13132">
    <property type="entry name" value="MATE_eukaryotic"/>
    <property type="match status" value="1"/>
</dbReference>
<evidence type="ECO:0000256" key="5">
    <source>
        <dbReference type="ARBA" id="ARBA00023136"/>
    </source>
</evidence>